<dbReference type="EMBL" id="VSRR010000712">
    <property type="protein sequence ID" value="MPC18803.1"/>
    <property type="molecule type" value="Genomic_DNA"/>
</dbReference>
<proteinExistence type="predicted"/>
<name>A0A5B7DBY9_PORTR</name>
<feature type="compositionally biased region" description="Pro residues" evidence="1">
    <location>
        <begin position="14"/>
        <end position="23"/>
    </location>
</feature>
<comment type="caution">
    <text evidence="2">The sequence shown here is derived from an EMBL/GenBank/DDBJ whole genome shotgun (WGS) entry which is preliminary data.</text>
</comment>
<evidence type="ECO:0000313" key="3">
    <source>
        <dbReference type="Proteomes" id="UP000324222"/>
    </source>
</evidence>
<dbReference type="AlphaFoldDB" id="A0A5B7DBY9"/>
<keyword evidence="3" id="KW-1185">Reference proteome</keyword>
<feature type="region of interest" description="Disordered" evidence="1">
    <location>
        <begin position="14"/>
        <end position="42"/>
    </location>
</feature>
<accession>A0A5B7DBY9</accession>
<reference evidence="2 3" key="1">
    <citation type="submission" date="2019-05" db="EMBL/GenBank/DDBJ databases">
        <title>Another draft genome of Portunus trituberculatus and its Hox gene families provides insights of decapod evolution.</title>
        <authorList>
            <person name="Jeong J.-H."/>
            <person name="Song I."/>
            <person name="Kim S."/>
            <person name="Choi T."/>
            <person name="Kim D."/>
            <person name="Ryu S."/>
            <person name="Kim W."/>
        </authorList>
    </citation>
    <scope>NUCLEOTIDE SEQUENCE [LARGE SCALE GENOMIC DNA]</scope>
    <source>
        <tissue evidence="2">Muscle</tissue>
    </source>
</reference>
<dbReference type="Proteomes" id="UP000324222">
    <property type="component" value="Unassembled WGS sequence"/>
</dbReference>
<gene>
    <name evidence="2" type="ORF">E2C01_011697</name>
</gene>
<evidence type="ECO:0000256" key="1">
    <source>
        <dbReference type="SAM" id="MobiDB-lite"/>
    </source>
</evidence>
<protein>
    <submittedName>
        <fullName evidence="2">Uncharacterized protein</fullName>
    </submittedName>
</protein>
<organism evidence="2 3">
    <name type="scientific">Portunus trituberculatus</name>
    <name type="common">Swimming crab</name>
    <name type="synonym">Neptunus trituberculatus</name>
    <dbReference type="NCBI Taxonomy" id="210409"/>
    <lineage>
        <taxon>Eukaryota</taxon>
        <taxon>Metazoa</taxon>
        <taxon>Ecdysozoa</taxon>
        <taxon>Arthropoda</taxon>
        <taxon>Crustacea</taxon>
        <taxon>Multicrustacea</taxon>
        <taxon>Malacostraca</taxon>
        <taxon>Eumalacostraca</taxon>
        <taxon>Eucarida</taxon>
        <taxon>Decapoda</taxon>
        <taxon>Pleocyemata</taxon>
        <taxon>Brachyura</taxon>
        <taxon>Eubrachyura</taxon>
        <taxon>Portunoidea</taxon>
        <taxon>Portunidae</taxon>
        <taxon>Portuninae</taxon>
        <taxon>Portunus</taxon>
    </lineage>
</organism>
<sequence>MFWEVGYRWVPAAPTPCPTPPHGTPALTTHHQPTSHPYNIPITPIQPVRVSKTSYLNLAREDTKVRSAVL</sequence>
<feature type="compositionally biased region" description="Polar residues" evidence="1">
    <location>
        <begin position="27"/>
        <end position="37"/>
    </location>
</feature>
<evidence type="ECO:0000313" key="2">
    <source>
        <dbReference type="EMBL" id="MPC18803.1"/>
    </source>
</evidence>